<dbReference type="PROSITE" id="PS50968">
    <property type="entry name" value="BIOTINYL_LIPOYL"/>
    <property type="match status" value="1"/>
</dbReference>
<feature type="modified residue" description="N6-lipoyllysine" evidence="3 4">
    <location>
        <position position="102"/>
    </location>
</feature>
<dbReference type="GO" id="GO:0005960">
    <property type="term" value="C:glycine cleavage complex"/>
    <property type="evidence" value="ECO:0007669"/>
    <property type="project" value="InterPro"/>
</dbReference>
<evidence type="ECO:0000256" key="4">
    <source>
        <dbReference type="PIRSR" id="PIRSR617453-50"/>
    </source>
</evidence>
<dbReference type="PANTHER" id="PTHR11715:SF3">
    <property type="entry name" value="GLYCINE CLEAVAGE SYSTEM H PROTEIN-RELATED"/>
    <property type="match status" value="1"/>
</dbReference>
<evidence type="ECO:0000256" key="3">
    <source>
        <dbReference type="HAMAP-Rule" id="MF_00272"/>
    </source>
</evidence>
<dbReference type="Proteomes" id="UP000622552">
    <property type="component" value="Unassembled WGS sequence"/>
</dbReference>
<dbReference type="InterPro" id="IPR003016">
    <property type="entry name" value="2-oxoA_DH_lipoyl-BS"/>
</dbReference>
<dbReference type="GO" id="GO:0019464">
    <property type="term" value="P:glycine decarboxylation via glycine cleavage system"/>
    <property type="evidence" value="ECO:0007669"/>
    <property type="project" value="UniProtKB-UniRule"/>
</dbReference>
<dbReference type="NCBIfam" id="TIGR00527">
    <property type="entry name" value="gcvH"/>
    <property type="match status" value="1"/>
</dbReference>
<comment type="function">
    <text evidence="3">The glycine cleavage system catalyzes the degradation of glycine. The H protein shuttles the methylamine group of glycine from the P protein to the T protein.</text>
</comment>
<dbReference type="PROSITE" id="PS00189">
    <property type="entry name" value="LIPOYL"/>
    <property type="match status" value="1"/>
</dbReference>
<comment type="caution">
    <text evidence="6">The sequence shown here is derived from an EMBL/GenBank/DDBJ whole genome shotgun (WGS) entry which is preliminary data.</text>
</comment>
<keyword evidence="2 3" id="KW-0450">Lipoyl</keyword>
<sequence>MRRFLTSARPTLPADALLRPCWSWDITTARQVRLLAKEYTVNVPEDLLYSAEHEWVRQGDILIVGVTAHAADALGDIVYVELPQAGDVVVAGDPCGELESTKAVSDLYSPVSGTVTAVNTRLKATPAIINDDPYGEGWIFQVVPSGDYAPEALMDSDAYARLVKDS</sequence>
<accession>A0A8J7GDB6</accession>
<protein>
    <recommendedName>
        <fullName evidence="3">Glycine cleavage system H protein</fullName>
    </recommendedName>
</protein>
<dbReference type="PANTHER" id="PTHR11715">
    <property type="entry name" value="GLYCINE CLEAVAGE SYSTEM H PROTEIN"/>
    <property type="match status" value="1"/>
</dbReference>
<dbReference type="InterPro" id="IPR011053">
    <property type="entry name" value="Single_hybrid_motif"/>
</dbReference>
<comment type="similarity">
    <text evidence="1 3">Belongs to the GcvH family.</text>
</comment>
<dbReference type="EMBL" id="JADOUF010000001">
    <property type="protein sequence ID" value="MBG6135985.1"/>
    <property type="molecule type" value="Genomic_DNA"/>
</dbReference>
<comment type="subunit">
    <text evidence="3">The glycine cleavage system is composed of four proteins: P, T, L and H.</text>
</comment>
<dbReference type="InterPro" id="IPR033753">
    <property type="entry name" value="GCV_H/Fam206"/>
</dbReference>
<dbReference type="CDD" id="cd06848">
    <property type="entry name" value="GCS_H"/>
    <property type="match status" value="1"/>
</dbReference>
<comment type="cofactor">
    <cofactor evidence="3">
        <name>(R)-lipoate</name>
        <dbReference type="ChEBI" id="CHEBI:83088"/>
    </cofactor>
    <text evidence="3">Binds 1 lipoyl cofactor covalently.</text>
</comment>
<name>A0A8J7GDB6_9ACTN</name>
<proteinExistence type="inferred from homology"/>
<organism evidence="6 7">
    <name type="scientific">Longispora fulva</name>
    <dbReference type="NCBI Taxonomy" id="619741"/>
    <lineage>
        <taxon>Bacteria</taxon>
        <taxon>Bacillati</taxon>
        <taxon>Actinomycetota</taxon>
        <taxon>Actinomycetes</taxon>
        <taxon>Micromonosporales</taxon>
        <taxon>Micromonosporaceae</taxon>
        <taxon>Longispora</taxon>
    </lineage>
</organism>
<dbReference type="GO" id="GO:0005829">
    <property type="term" value="C:cytosol"/>
    <property type="evidence" value="ECO:0007669"/>
    <property type="project" value="TreeGrafter"/>
</dbReference>
<keyword evidence="7" id="KW-1185">Reference proteome</keyword>
<evidence type="ECO:0000256" key="1">
    <source>
        <dbReference type="ARBA" id="ARBA00009249"/>
    </source>
</evidence>
<dbReference type="NCBIfam" id="NF002270">
    <property type="entry name" value="PRK01202.1"/>
    <property type="match status" value="1"/>
</dbReference>
<evidence type="ECO:0000313" key="7">
    <source>
        <dbReference type="Proteomes" id="UP000622552"/>
    </source>
</evidence>
<dbReference type="Gene3D" id="2.40.50.100">
    <property type="match status" value="1"/>
</dbReference>
<evidence type="ECO:0000256" key="2">
    <source>
        <dbReference type="ARBA" id="ARBA00022823"/>
    </source>
</evidence>
<dbReference type="Pfam" id="PF01597">
    <property type="entry name" value="GCV_H"/>
    <property type="match status" value="1"/>
</dbReference>
<evidence type="ECO:0000313" key="6">
    <source>
        <dbReference type="EMBL" id="MBG6135985.1"/>
    </source>
</evidence>
<reference evidence="6" key="1">
    <citation type="submission" date="2020-11" db="EMBL/GenBank/DDBJ databases">
        <title>Sequencing the genomes of 1000 actinobacteria strains.</title>
        <authorList>
            <person name="Klenk H.-P."/>
        </authorList>
    </citation>
    <scope>NUCLEOTIDE SEQUENCE</scope>
    <source>
        <strain evidence="6">DSM 45356</strain>
    </source>
</reference>
<dbReference type="InterPro" id="IPR002930">
    <property type="entry name" value="GCV_H"/>
</dbReference>
<evidence type="ECO:0000259" key="5">
    <source>
        <dbReference type="PROSITE" id="PS50968"/>
    </source>
</evidence>
<dbReference type="InterPro" id="IPR000089">
    <property type="entry name" value="Biotin_lipoyl"/>
</dbReference>
<feature type="domain" description="Lipoyl-binding" evidence="5">
    <location>
        <begin position="61"/>
        <end position="143"/>
    </location>
</feature>
<dbReference type="GO" id="GO:0009249">
    <property type="term" value="P:protein lipoylation"/>
    <property type="evidence" value="ECO:0007669"/>
    <property type="project" value="TreeGrafter"/>
</dbReference>
<dbReference type="HAMAP" id="MF_00272">
    <property type="entry name" value="GcvH"/>
    <property type="match status" value="1"/>
</dbReference>
<dbReference type="SUPFAM" id="SSF51230">
    <property type="entry name" value="Single hybrid motif"/>
    <property type="match status" value="1"/>
</dbReference>
<dbReference type="InterPro" id="IPR017453">
    <property type="entry name" value="GCV_H_sub"/>
</dbReference>
<dbReference type="AlphaFoldDB" id="A0A8J7GDB6"/>
<gene>
    <name evidence="3" type="primary">gcvH</name>
    <name evidence="6" type="ORF">IW245_002179</name>
</gene>